<protein>
    <submittedName>
        <fullName evidence="1">Uncharacterized protein</fullName>
    </submittedName>
</protein>
<evidence type="ECO:0000313" key="1">
    <source>
        <dbReference type="EMBL" id="JAH47405.1"/>
    </source>
</evidence>
<accession>A0A0E9T370</accession>
<sequence length="47" mass="5404">MTHLIISPFPPRLCRPVPMVFEPTQMCISLCNEGFMHCNPTIIIRSM</sequence>
<dbReference type="AlphaFoldDB" id="A0A0E9T370"/>
<dbReference type="EMBL" id="GBXM01061172">
    <property type="protein sequence ID" value="JAH47405.1"/>
    <property type="molecule type" value="Transcribed_RNA"/>
</dbReference>
<name>A0A0E9T370_ANGAN</name>
<reference evidence="1" key="1">
    <citation type="submission" date="2014-11" db="EMBL/GenBank/DDBJ databases">
        <authorList>
            <person name="Amaro Gonzalez C."/>
        </authorList>
    </citation>
    <scope>NUCLEOTIDE SEQUENCE</scope>
</reference>
<reference evidence="1" key="2">
    <citation type="journal article" date="2015" name="Fish Shellfish Immunol.">
        <title>Early steps in the European eel (Anguilla anguilla)-Vibrio vulnificus interaction in the gills: Role of the RtxA13 toxin.</title>
        <authorList>
            <person name="Callol A."/>
            <person name="Pajuelo D."/>
            <person name="Ebbesson L."/>
            <person name="Teles M."/>
            <person name="MacKenzie S."/>
            <person name="Amaro C."/>
        </authorList>
    </citation>
    <scope>NUCLEOTIDE SEQUENCE</scope>
</reference>
<organism evidence="1">
    <name type="scientific">Anguilla anguilla</name>
    <name type="common">European freshwater eel</name>
    <name type="synonym">Muraena anguilla</name>
    <dbReference type="NCBI Taxonomy" id="7936"/>
    <lineage>
        <taxon>Eukaryota</taxon>
        <taxon>Metazoa</taxon>
        <taxon>Chordata</taxon>
        <taxon>Craniata</taxon>
        <taxon>Vertebrata</taxon>
        <taxon>Euteleostomi</taxon>
        <taxon>Actinopterygii</taxon>
        <taxon>Neopterygii</taxon>
        <taxon>Teleostei</taxon>
        <taxon>Anguilliformes</taxon>
        <taxon>Anguillidae</taxon>
        <taxon>Anguilla</taxon>
    </lineage>
</organism>
<proteinExistence type="predicted"/>